<evidence type="ECO:0000313" key="4">
    <source>
        <dbReference type="EMBL" id="CAD8097521.1"/>
    </source>
</evidence>
<feature type="domain" description="EGF-like" evidence="3">
    <location>
        <begin position="798"/>
        <end position="833"/>
    </location>
</feature>
<evidence type="ECO:0000259" key="3">
    <source>
        <dbReference type="SMART" id="SM00181"/>
    </source>
</evidence>
<feature type="domain" description="EGF-like" evidence="3">
    <location>
        <begin position="484"/>
        <end position="514"/>
    </location>
</feature>
<dbReference type="SMART" id="SM00181">
    <property type="entry name" value="EGF"/>
    <property type="match status" value="8"/>
</dbReference>
<feature type="domain" description="EGF-like" evidence="3">
    <location>
        <begin position="617"/>
        <end position="654"/>
    </location>
</feature>
<reference evidence="4" key="1">
    <citation type="submission" date="2021-01" db="EMBL/GenBank/DDBJ databases">
        <authorList>
            <consortium name="Genoscope - CEA"/>
            <person name="William W."/>
        </authorList>
    </citation>
    <scope>NUCLEOTIDE SEQUENCE</scope>
</reference>
<feature type="domain" description="EGF-like" evidence="3">
    <location>
        <begin position="515"/>
        <end position="546"/>
    </location>
</feature>
<evidence type="ECO:0000256" key="2">
    <source>
        <dbReference type="SAM" id="SignalP"/>
    </source>
</evidence>
<keyword evidence="5" id="KW-1185">Reference proteome</keyword>
<evidence type="ECO:0000313" key="5">
    <source>
        <dbReference type="Proteomes" id="UP000692954"/>
    </source>
</evidence>
<keyword evidence="1" id="KW-1133">Transmembrane helix</keyword>
<feature type="chain" id="PRO_5035845958" description="EGF-like domain-containing protein" evidence="2">
    <location>
        <begin position="20"/>
        <end position="895"/>
    </location>
</feature>
<feature type="domain" description="EGF-like" evidence="3">
    <location>
        <begin position="655"/>
        <end position="685"/>
    </location>
</feature>
<organism evidence="4 5">
    <name type="scientific">Paramecium sonneborni</name>
    <dbReference type="NCBI Taxonomy" id="65129"/>
    <lineage>
        <taxon>Eukaryota</taxon>
        <taxon>Sar</taxon>
        <taxon>Alveolata</taxon>
        <taxon>Ciliophora</taxon>
        <taxon>Intramacronucleata</taxon>
        <taxon>Oligohymenophorea</taxon>
        <taxon>Peniculida</taxon>
        <taxon>Parameciidae</taxon>
        <taxon>Paramecium</taxon>
    </lineage>
</organism>
<dbReference type="EMBL" id="CAJJDN010000068">
    <property type="protein sequence ID" value="CAD8097521.1"/>
    <property type="molecule type" value="Genomic_DNA"/>
</dbReference>
<dbReference type="PANTHER" id="PTHR23275">
    <property type="entry name" value="CABRIOLET.-RELATED"/>
    <property type="match status" value="1"/>
</dbReference>
<feature type="transmembrane region" description="Helical" evidence="1">
    <location>
        <begin position="838"/>
        <end position="857"/>
    </location>
</feature>
<dbReference type="Proteomes" id="UP000692954">
    <property type="component" value="Unassembled WGS sequence"/>
</dbReference>
<keyword evidence="1" id="KW-0472">Membrane</keyword>
<dbReference type="OrthoDB" id="293167at2759"/>
<feature type="domain" description="EGF-like" evidence="3">
    <location>
        <begin position="437"/>
        <end position="483"/>
    </location>
</feature>
<dbReference type="AlphaFoldDB" id="A0A8S1P3J0"/>
<dbReference type="InterPro" id="IPR052798">
    <property type="entry name" value="Giardia_VSA"/>
</dbReference>
<feature type="domain" description="EGF-like" evidence="3">
    <location>
        <begin position="22"/>
        <end position="62"/>
    </location>
</feature>
<feature type="signal peptide" evidence="2">
    <location>
        <begin position="1"/>
        <end position="19"/>
    </location>
</feature>
<dbReference type="SMART" id="SM00261">
    <property type="entry name" value="FU"/>
    <property type="match status" value="7"/>
</dbReference>
<sequence length="895" mass="104175">MKIFIIFYLIQIFTFQTQAIHLCEKEDANKQCTNCVPNSKLENGICKCLDGYVTHEKVNKCYPCLPNCKECNPFQLDQCEKCFGENNNRTNQCICNQDFIFYAQGQTCIPSNKNLDLYHLNFLIQQKTFEKSRFDFCQNTSQFAQIDSLYLLQKNNTTETLDKNFTKLNNQIQVAFKSSNETLVFNKYLNEKIKLKNSIIKDENEIIFEINSAFGFSDFVGNKDDQNLILIIEMKNIITNSYYFLLMQCQSQKNQSIEEQKFSENNVNQIVDTYFNLFYQCPSNCVKCKFENLETELNVQCQKCINGMKIQDGKCIYESKLIKMMEIKENNDEKDEKKKIGCDSNTYLKDDNYCTLCNIQNCLICETETKCKTCEQEDKFYLKEDKCQCKKDEDCQINQPVIKNCKYFKDNICWECEQNYYLYKNQCYQMLSNENLICIKEEKCVNCLNMKKIDNLSLIQDKNHFECKCKDRYFIDYQLLQCKQCDKNCKNCADRSNKCINCKDGLYLENQKCKQCPETCRQCDSMDKCKNCQDGYYLDESNSQCKQCNIKEFGVDNDQNVCEKCLSEQVCEKAKEGYYIDEVVVKKCNINKCKQCEKTECKQCEPEYYVEKGQCDKCSTGCLSCEKDQESNQIKCLKCDQGFSLSDEKVSSCQICPDNCQQCPNKSSCNKCKDGFKLSSSKKCVCKDDNQYFKDGICQTCIANCEKCKSQNQCEVCHQKYDLNEKQECVKKKCKITNCEECNDESSCEKCTDSIFDQENKICGCKNNCEKCSLENEKQKCSSCKQKFYLGADFECKSCTDKNCQNCDYSASLSSDQCLNCQEGYSLKENKCYKQNNLFPLLSLVFIIALIYGAYYFKDQILSLCANKDSRNFSGGIELPEQEKNNDQKFNILDD</sequence>
<keyword evidence="1" id="KW-0812">Transmembrane</keyword>
<accession>A0A8S1P3J0</accession>
<dbReference type="InterPro" id="IPR006212">
    <property type="entry name" value="Furin_repeat"/>
</dbReference>
<proteinExistence type="predicted"/>
<dbReference type="InterPro" id="IPR000742">
    <property type="entry name" value="EGF"/>
</dbReference>
<dbReference type="PANTHER" id="PTHR23275:SF100">
    <property type="entry name" value="EGF-LIKE DOMAIN-CONTAINING PROTEIN"/>
    <property type="match status" value="1"/>
</dbReference>
<comment type="caution">
    <text evidence="4">The sequence shown here is derived from an EMBL/GenBank/DDBJ whole genome shotgun (WGS) entry which is preliminary data.</text>
</comment>
<keyword evidence="2" id="KW-0732">Signal</keyword>
<name>A0A8S1P3J0_9CILI</name>
<feature type="domain" description="EGF-like" evidence="3">
    <location>
        <begin position="70"/>
        <end position="109"/>
    </location>
</feature>
<protein>
    <recommendedName>
        <fullName evidence="3">EGF-like domain-containing protein</fullName>
    </recommendedName>
</protein>
<evidence type="ECO:0000256" key="1">
    <source>
        <dbReference type="SAM" id="Phobius"/>
    </source>
</evidence>
<gene>
    <name evidence="4" type="ORF">PSON_ATCC_30995.1.T0680192</name>
</gene>